<feature type="transmembrane region" description="Helical" evidence="2">
    <location>
        <begin position="44"/>
        <end position="65"/>
    </location>
</feature>
<feature type="domain" description="EamA" evidence="3">
    <location>
        <begin position="161"/>
        <end position="307"/>
    </location>
</feature>
<dbReference type="Pfam" id="PF00892">
    <property type="entry name" value="EamA"/>
    <property type="match status" value="2"/>
</dbReference>
<feature type="transmembrane region" description="Helical" evidence="2">
    <location>
        <begin position="132"/>
        <end position="151"/>
    </location>
</feature>
<protein>
    <recommendedName>
        <fullName evidence="3">EamA domain-containing protein</fullName>
    </recommendedName>
</protein>
<dbReference type="Gene3D" id="1.10.3730.20">
    <property type="match status" value="1"/>
</dbReference>
<reference evidence="4 5" key="1">
    <citation type="submission" date="2015-07" db="EMBL/GenBank/DDBJ databases">
        <title>Genome sequence of Leptolinea tardivitalis DSM 16556.</title>
        <authorList>
            <person name="Hemp J."/>
            <person name="Ward L.M."/>
            <person name="Pace L.A."/>
            <person name="Fischer W.W."/>
        </authorList>
    </citation>
    <scope>NUCLEOTIDE SEQUENCE [LARGE SCALE GENOMIC DNA]</scope>
    <source>
        <strain evidence="4 5">YMTK-2</strain>
    </source>
</reference>
<feature type="transmembrane region" description="Helical" evidence="2">
    <location>
        <begin position="77"/>
        <end position="94"/>
    </location>
</feature>
<name>A0A0N8GLX6_9CHLR</name>
<evidence type="ECO:0000313" key="5">
    <source>
        <dbReference type="Proteomes" id="UP000050430"/>
    </source>
</evidence>
<evidence type="ECO:0000256" key="1">
    <source>
        <dbReference type="ARBA" id="ARBA00007362"/>
    </source>
</evidence>
<sequence length="323" mass="34599">MTTNPLTQNHTSRGYLIAFISAIILSTTAILIRHLSVNYHLPALILAFWRDSFVALTLLTVLGLSRPSSLHVEKRDLLYFLLYGLVLAIFNSLWTNSVVLNGAAVSTVLVYSSAAFTALLGWWLLKETLGWIKVLAVCLSLGGCVLVAGAYDPSVWQSNLLAIFTGIISGLAYAAYSLMGRKAANRGLNAWTTILYIFAFAASFLMVFNLLLGKSLPGAASQPADMFWLGHAWAGWGVLLLLAAGPTVAGFGLYNVSLGYLPSSVANLILSTEPVFTAIIAFLLLGERMTGIQVVGSLLVLGGVAIMRLFEREPATEAEPAGV</sequence>
<feature type="domain" description="EamA" evidence="3">
    <location>
        <begin position="13"/>
        <end position="147"/>
    </location>
</feature>
<accession>A0A0N8GLX6</accession>
<dbReference type="AlphaFoldDB" id="A0A0N8GLX6"/>
<comment type="similarity">
    <text evidence="1">Belongs to the EamA transporter family.</text>
</comment>
<keyword evidence="2" id="KW-1133">Transmembrane helix</keyword>
<feature type="transmembrane region" description="Helical" evidence="2">
    <location>
        <begin position="232"/>
        <end position="253"/>
    </location>
</feature>
<evidence type="ECO:0000259" key="3">
    <source>
        <dbReference type="Pfam" id="PF00892"/>
    </source>
</evidence>
<dbReference type="PANTHER" id="PTHR22911:SF76">
    <property type="entry name" value="EAMA DOMAIN-CONTAINING PROTEIN"/>
    <property type="match status" value="1"/>
</dbReference>
<keyword evidence="2" id="KW-0472">Membrane</keyword>
<dbReference type="SUPFAM" id="SSF103481">
    <property type="entry name" value="Multidrug resistance efflux transporter EmrE"/>
    <property type="match status" value="2"/>
</dbReference>
<dbReference type="EMBL" id="LGCK01000005">
    <property type="protein sequence ID" value="KPL73722.1"/>
    <property type="molecule type" value="Genomic_DNA"/>
</dbReference>
<comment type="caution">
    <text evidence="4">The sequence shown here is derived from an EMBL/GenBank/DDBJ whole genome shotgun (WGS) entry which is preliminary data.</text>
</comment>
<evidence type="ECO:0000313" key="4">
    <source>
        <dbReference type="EMBL" id="KPL73722.1"/>
    </source>
</evidence>
<dbReference type="PANTHER" id="PTHR22911">
    <property type="entry name" value="ACYL-MALONYL CONDENSING ENZYME-RELATED"/>
    <property type="match status" value="1"/>
</dbReference>
<feature type="transmembrane region" description="Helical" evidence="2">
    <location>
        <begin position="188"/>
        <end position="212"/>
    </location>
</feature>
<feature type="transmembrane region" description="Helical" evidence="2">
    <location>
        <begin position="100"/>
        <end position="125"/>
    </location>
</feature>
<evidence type="ECO:0000256" key="2">
    <source>
        <dbReference type="SAM" id="Phobius"/>
    </source>
</evidence>
<dbReference type="GO" id="GO:0016020">
    <property type="term" value="C:membrane"/>
    <property type="evidence" value="ECO:0007669"/>
    <property type="project" value="InterPro"/>
</dbReference>
<organism evidence="4 5">
    <name type="scientific">Leptolinea tardivitalis</name>
    <dbReference type="NCBI Taxonomy" id="229920"/>
    <lineage>
        <taxon>Bacteria</taxon>
        <taxon>Bacillati</taxon>
        <taxon>Chloroflexota</taxon>
        <taxon>Anaerolineae</taxon>
        <taxon>Anaerolineales</taxon>
        <taxon>Anaerolineaceae</taxon>
        <taxon>Leptolinea</taxon>
    </lineage>
</organism>
<proteinExistence type="inferred from homology"/>
<dbReference type="InterPro" id="IPR000620">
    <property type="entry name" value="EamA_dom"/>
</dbReference>
<dbReference type="InterPro" id="IPR037185">
    <property type="entry name" value="EmrE-like"/>
</dbReference>
<keyword evidence="5" id="KW-1185">Reference proteome</keyword>
<keyword evidence="2" id="KW-0812">Transmembrane</keyword>
<feature type="transmembrane region" description="Helical" evidence="2">
    <location>
        <begin position="12"/>
        <end position="32"/>
    </location>
</feature>
<feature type="transmembrane region" description="Helical" evidence="2">
    <location>
        <begin position="291"/>
        <end position="310"/>
    </location>
</feature>
<feature type="transmembrane region" description="Helical" evidence="2">
    <location>
        <begin position="265"/>
        <end position="285"/>
    </location>
</feature>
<feature type="transmembrane region" description="Helical" evidence="2">
    <location>
        <begin position="157"/>
        <end position="176"/>
    </location>
</feature>
<gene>
    <name evidence="4" type="ORF">ADM99_02540</name>
</gene>
<dbReference type="Proteomes" id="UP000050430">
    <property type="component" value="Unassembled WGS sequence"/>
</dbReference>